<keyword evidence="3" id="KW-0963">Cytoplasm</keyword>
<dbReference type="SUPFAM" id="SSF48464">
    <property type="entry name" value="ENTH/VHS domain"/>
    <property type="match status" value="1"/>
</dbReference>
<evidence type="ECO:0000256" key="1">
    <source>
        <dbReference type="ARBA" id="ARBA00004496"/>
    </source>
</evidence>
<dbReference type="GO" id="GO:0032051">
    <property type="term" value="F:clathrin light chain binding"/>
    <property type="evidence" value="ECO:0007669"/>
    <property type="project" value="TreeGrafter"/>
</dbReference>
<dbReference type="GeneTree" id="ENSGT00940000153594"/>
<keyword evidence="10" id="KW-1185">Reference proteome</keyword>
<evidence type="ECO:0000256" key="7">
    <source>
        <dbReference type="SAM" id="Phobius"/>
    </source>
</evidence>
<dbReference type="SMART" id="SM00307">
    <property type="entry name" value="ILWEQ"/>
    <property type="match status" value="1"/>
</dbReference>
<dbReference type="GO" id="GO:0007015">
    <property type="term" value="P:actin filament organization"/>
    <property type="evidence" value="ECO:0007669"/>
    <property type="project" value="TreeGrafter"/>
</dbReference>
<dbReference type="GO" id="GO:0030864">
    <property type="term" value="C:cortical actin cytoskeleton"/>
    <property type="evidence" value="ECO:0007669"/>
    <property type="project" value="TreeGrafter"/>
</dbReference>
<dbReference type="Pfam" id="PF07651">
    <property type="entry name" value="ANTH"/>
    <property type="match status" value="1"/>
</dbReference>
<dbReference type="GO" id="GO:0030136">
    <property type="term" value="C:clathrin-coated vesicle"/>
    <property type="evidence" value="ECO:0007669"/>
    <property type="project" value="TreeGrafter"/>
</dbReference>
<evidence type="ECO:0000256" key="2">
    <source>
        <dbReference type="ARBA" id="ARBA00010135"/>
    </source>
</evidence>
<evidence type="ECO:0000256" key="5">
    <source>
        <dbReference type="SAM" id="Coils"/>
    </source>
</evidence>
<dbReference type="InterPro" id="IPR011417">
    <property type="entry name" value="ANTH_dom"/>
</dbReference>
<evidence type="ECO:0000313" key="10">
    <source>
        <dbReference type="Proteomes" id="UP001108240"/>
    </source>
</evidence>
<proteinExistence type="inferred from homology"/>
<accession>A0A9J8CF58</accession>
<keyword evidence="5" id="KW-0175">Coiled coil</keyword>
<dbReference type="AlphaFoldDB" id="A0A9J8CF58"/>
<feature type="transmembrane region" description="Helical" evidence="7">
    <location>
        <begin position="12"/>
        <end position="31"/>
    </location>
</feature>
<keyword evidence="4" id="KW-0009">Actin-binding</keyword>
<sequence length="953" mass="107547">MSTNKEKGAYTFWSYAVGLPLPSSAIISWKFCHVLHKIMRDGHPNVSINTRDRHGYGQLVSLYSKLLCTKMEFHTKHSEIPASLEVTDEVLERTAGTDINNVYVKFHLFCFYFYLLRQLNMSIAISTLTSGQCKLAPLIQVIQDCSHLYHYTVKLLFKLHACLPADTLQGHRERFHEQFHSLKTFLNKARDMLYFKRLIQIPRLPDSPPNFLRASALAEHVKPMVVIPDEEELEEQEEDEPETLIDVSEAQPSMASLPQVLSSDLQIEHLKREIELLKAELEKIKGEAQRYITQLKSQINSLETELEEQRVQKQRTLVENEQLRMELEALRRRNTEHESMQTSFVEADSKSQATELRYNKLKEKHAELVANHAELLRKSADTVKMLSATQQTQEEIERTKQQLAFEVERVRQDSDMKFEEQRFDMDKLRRELEEKNAEIQKVKSLLQTSEKLNSSLAALKAEKDSLMHSISKKDADLSSLMKEAQLKEYSLQQERDRTIKELGELQGKLKEKLSHEEQLQQKLLDEQFALLQATVTEAENIIQDAVATLDDPLHISSSSSPDYLISRAEATLNSIDKLQVGHSEYVKKMRDAGNLVRALTKFSHLTADTIISGSATAHMAHTDNADRLTEHCKTCATQSLQYLKNLKSKASLKGADPTSIQAAVQKILRIGQDLRPKGIDVGKEELGDVVDKEMAATSAAIEEAVRRIDVSIKGTKLFIRHRKAIRLLVLASTDLQKEIVESGRGAASVREFYARNSRWTEGLISASKAVGWGATQMVDSADKVVLHTGKYEELIVCSHEIAASTAQLVAASKVKADRGSKKLGVLQHASRHVNEMAANVVASTKTGQGQIEDKGTMDFSGMSLIKLKKEEMESQVKVLELESMLENERLHLGELRKKHYEIAASPHVTAAPSSPKPSKPTLMKKPALAQKPNIPPKSTHALVFARTLVYTHI</sequence>
<dbReference type="PANTHER" id="PTHR10407:SF10">
    <property type="entry name" value="HUNTINGTIN-INTERACTING PROTEIN 1-RELATED PROTEIN"/>
    <property type="match status" value="1"/>
</dbReference>
<dbReference type="Proteomes" id="UP001108240">
    <property type="component" value="Unplaced"/>
</dbReference>
<dbReference type="GO" id="GO:0006897">
    <property type="term" value="P:endocytosis"/>
    <property type="evidence" value="ECO:0007669"/>
    <property type="project" value="UniProtKB-KW"/>
</dbReference>
<comment type="similarity">
    <text evidence="2">Belongs to the SLA2 family.</text>
</comment>
<comment type="subcellular location">
    <subcellularLocation>
        <location evidence="1">Cytoplasm</location>
    </subcellularLocation>
</comment>
<dbReference type="Gene3D" id="1.20.5.1700">
    <property type="match status" value="1"/>
</dbReference>
<dbReference type="Pfam" id="PF16515">
    <property type="entry name" value="HIP1_clath_bdg"/>
    <property type="match status" value="1"/>
</dbReference>
<feature type="domain" description="I/LWEQ" evidence="8">
    <location>
        <begin position="652"/>
        <end position="903"/>
    </location>
</feature>
<organism evidence="9 10">
    <name type="scientific">Cyprinus carpio carpio</name>
    <dbReference type="NCBI Taxonomy" id="630221"/>
    <lineage>
        <taxon>Eukaryota</taxon>
        <taxon>Metazoa</taxon>
        <taxon>Chordata</taxon>
        <taxon>Craniata</taxon>
        <taxon>Vertebrata</taxon>
        <taxon>Euteleostomi</taxon>
        <taxon>Actinopterygii</taxon>
        <taxon>Neopterygii</taxon>
        <taxon>Teleostei</taxon>
        <taxon>Ostariophysi</taxon>
        <taxon>Cypriniformes</taxon>
        <taxon>Cyprinidae</taxon>
        <taxon>Cyprininae</taxon>
        <taxon>Cyprinus</taxon>
    </lineage>
</organism>
<dbReference type="Pfam" id="PF01608">
    <property type="entry name" value="I_LWEQ"/>
    <property type="match status" value="1"/>
</dbReference>
<evidence type="ECO:0000313" key="9">
    <source>
        <dbReference type="Ensembl" id="ENSCCRP00000164726.1"/>
    </source>
</evidence>
<feature type="coiled-coil region" evidence="5">
    <location>
        <begin position="862"/>
        <end position="889"/>
    </location>
</feature>
<evidence type="ECO:0000256" key="4">
    <source>
        <dbReference type="ARBA" id="ARBA00023203"/>
    </source>
</evidence>
<dbReference type="InterPro" id="IPR032422">
    <property type="entry name" value="HIP1_clath-bd"/>
</dbReference>
<dbReference type="GO" id="GO:0043325">
    <property type="term" value="F:phosphatidylinositol-3,4-bisphosphate binding"/>
    <property type="evidence" value="ECO:0007669"/>
    <property type="project" value="TreeGrafter"/>
</dbReference>
<protein>
    <recommendedName>
        <fullName evidence="8">I/LWEQ domain-containing protein</fullName>
    </recommendedName>
</protein>
<evidence type="ECO:0000256" key="3">
    <source>
        <dbReference type="ARBA" id="ARBA00022490"/>
    </source>
</evidence>
<dbReference type="PROSITE" id="PS50945">
    <property type="entry name" value="I_LWEQ"/>
    <property type="match status" value="1"/>
</dbReference>
<name>A0A9J8CF58_CYPCA</name>
<dbReference type="GO" id="GO:0080025">
    <property type="term" value="F:phosphatidylinositol-3,5-bisphosphate binding"/>
    <property type="evidence" value="ECO:0007669"/>
    <property type="project" value="TreeGrafter"/>
</dbReference>
<dbReference type="GO" id="GO:0048268">
    <property type="term" value="P:clathrin coat assembly"/>
    <property type="evidence" value="ECO:0007669"/>
    <property type="project" value="TreeGrafter"/>
</dbReference>
<dbReference type="Gene3D" id="1.20.1410.10">
    <property type="entry name" value="I/LWEQ domain"/>
    <property type="match status" value="1"/>
</dbReference>
<keyword evidence="7" id="KW-0472">Membrane</keyword>
<dbReference type="GO" id="GO:0051015">
    <property type="term" value="F:actin filament binding"/>
    <property type="evidence" value="ECO:0007669"/>
    <property type="project" value="TreeGrafter"/>
</dbReference>
<keyword evidence="7" id="KW-0812">Transmembrane</keyword>
<dbReference type="InterPro" id="IPR030224">
    <property type="entry name" value="Sla2_fam"/>
</dbReference>
<dbReference type="SMART" id="SM00273">
    <property type="entry name" value="ENTH"/>
    <property type="match status" value="1"/>
</dbReference>
<feature type="coiled-coil region" evidence="5">
    <location>
        <begin position="260"/>
        <end position="462"/>
    </location>
</feature>
<dbReference type="GO" id="GO:0035615">
    <property type="term" value="F:clathrin adaptor activity"/>
    <property type="evidence" value="ECO:0007669"/>
    <property type="project" value="TreeGrafter"/>
</dbReference>
<dbReference type="SUPFAM" id="SSF109885">
    <property type="entry name" value="I/LWEQ domain"/>
    <property type="match status" value="1"/>
</dbReference>
<evidence type="ECO:0000259" key="8">
    <source>
        <dbReference type="PROSITE" id="PS50945"/>
    </source>
</evidence>
<dbReference type="Ensembl" id="ENSCCRT00000194574.1">
    <property type="protein sequence ID" value="ENSCCRP00000164726.1"/>
    <property type="gene ID" value="ENSCCRG00000074973.1"/>
</dbReference>
<evidence type="ECO:0000256" key="6">
    <source>
        <dbReference type="SAM" id="MobiDB-lite"/>
    </source>
</evidence>
<dbReference type="InterPro" id="IPR002558">
    <property type="entry name" value="ILWEQ_dom"/>
</dbReference>
<dbReference type="InterPro" id="IPR035964">
    <property type="entry name" value="I/LWEQ_dom_sf"/>
</dbReference>
<dbReference type="InterPro" id="IPR008942">
    <property type="entry name" value="ENTH_VHS"/>
</dbReference>
<dbReference type="PANTHER" id="PTHR10407">
    <property type="entry name" value="HUNTINGTIN INTERACTING PROTEIN 1"/>
    <property type="match status" value="1"/>
</dbReference>
<keyword evidence="7" id="KW-1133">Transmembrane helix</keyword>
<reference evidence="9" key="2">
    <citation type="submission" date="2025-09" db="UniProtKB">
        <authorList>
            <consortium name="Ensembl"/>
        </authorList>
    </citation>
    <scope>IDENTIFICATION</scope>
</reference>
<reference evidence="9" key="1">
    <citation type="submission" date="2025-08" db="UniProtKB">
        <authorList>
            <consortium name="Ensembl"/>
        </authorList>
    </citation>
    <scope>IDENTIFICATION</scope>
</reference>
<dbReference type="InterPro" id="IPR013809">
    <property type="entry name" value="ENTH"/>
</dbReference>
<dbReference type="Gene3D" id="6.10.250.920">
    <property type="match status" value="1"/>
</dbReference>
<feature type="region of interest" description="Disordered" evidence="6">
    <location>
        <begin position="906"/>
        <end position="934"/>
    </location>
</feature>